<sequence length="1011" mass="110574">MAYKIIIRRELLVNLPSLDEGEFGYSTDTQELFIGSSNGNISLAKKSDIPNETGSNISVSEDNGFIIVDGEELQVYNDQAILEALDLKANIEDLPATFVTINDDSISDNEAWSASKLTTEFDSKATTSHTHSLSNLTDVDATDRTNGNALQYDSEQQMFVSKSLPQGNGNGATSLNGLTDVDVSTIPPSQGHVLSYEDGIWKPIKSEGIPTDGVTSDDILLSIQGEWKVSPSRGTFAIELSRWGIETGFPEKPYVEEDYYKAKGNVDGINDALMHAFEAGYSEVILPKGDYSICYPYEILPQDYQTLNLGGSTLKVMYDSDSRSPFDTSSNGTHRFGGNTISFRNVRNAHLKNGRIIGCKYERSFIHSEERWVEWTYGVLLTGGSSYCSVSNCYVAGYMGDCVSFSSTGSVRTGTSGQGNHQVVGYVDNSEGNVIEDEEANSVVSALITIPRENGENISPILSLSGQGYSRTTNILSKRFDVYYYSNGDYLGRLTNNKVHAPVTVPPLATHFRMVYIGETNASKNMQIFINYGGVHHNLVEYNEIVDGHRGGITPGGSYNVIQYNELRDNGSSNGWMHGGVPTFPDSTRYGINQEDSYGDNTIIRGNHIYGSFHGMLIGVYSAFIENNVINNCGWGIRVYGMEYGHISGNYIQTGNPITSSGTSLLGAIQVIGNYCNGNIVLGNASYECIVQGNHVIGGGLQVANGMCEGNYVILKNGQSGTLEGDNIKRNKFIGMGEEHSSLMIYGAGPEVLEGNEFHNVKIDIFKYSGHLTVKNCTLNRCIVTTSSRSDMEVFTLNIKGCDIFDTQLIARGGVNSDAGLRTRMNISNSTLSISDGYENSYFVMAGTNIAQAVEINIENCVLQTDKHDLETISYSSNLNINSLSLSIKDTTIEYTGEGMLETQFNSREGTIHTGILADVIYKNVIIGGLVGDKYSFHNPDNSVSKNVSLELVDTIYKATVIHDLQTLNPFISIKKDTGELVTPSIFILDNKTVEIISNDDMEINVFIKRV</sequence>
<accession>A0A3A9K7T9</accession>
<keyword evidence="2" id="KW-1185">Reference proteome</keyword>
<dbReference type="Gene3D" id="2.160.20.10">
    <property type="entry name" value="Single-stranded right-handed beta-helix, Pectin lyase-like"/>
    <property type="match status" value="1"/>
</dbReference>
<reference evidence="1 2" key="1">
    <citation type="submission" date="2017-10" db="EMBL/GenBank/DDBJ databases">
        <title>Bacillus sp. nov., a halophilic bacterium isolated from a Keqin Lake.</title>
        <authorList>
            <person name="Wang H."/>
        </authorList>
    </citation>
    <scope>NUCLEOTIDE SEQUENCE [LARGE SCALE GENOMIC DNA]</scope>
    <source>
        <strain evidence="1 2">KCTC 13187</strain>
    </source>
</reference>
<evidence type="ECO:0008006" key="3">
    <source>
        <dbReference type="Google" id="ProtNLM"/>
    </source>
</evidence>
<proteinExistence type="predicted"/>
<dbReference type="SMART" id="SM00710">
    <property type="entry name" value="PbH1"/>
    <property type="match status" value="6"/>
</dbReference>
<dbReference type="InterPro" id="IPR006626">
    <property type="entry name" value="PbH1"/>
</dbReference>
<protein>
    <recommendedName>
        <fullName evidence="3">Right handed beta helix domain-containing protein</fullName>
    </recommendedName>
</protein>
<dbReference type="EMBL" id="PDOE01000007">
    <property type="protein sequence ID" value="RKL66411.1"/>
    <property type="molecule type" value="Genomic_DNA"/>
</dbReference>
<dbReference type="InterPro" id="IPR011050">
    <property type="entry name" value="Pectin_lyase_fold/virulence"/>
</dbReference>
<name>A0A3A9K7T9_9BACI</name>
<evidence type="ECO:0000313" key="1">
    <source>
        <dbReference type="EMBL" id="RKL66411.1"/>
    </source>
</evidence>
<organism evidence="1 2">
    <name type="scientific">Salipaludibacillus neizhouensis</name>
    <dbReference type="NCBI Taxonomy" id="885475"/>
    <lineage>
        <taxon>Bacteria</taxon>
        <taxon>Bacillati</taxon>
        <taxon>Bacillota</taxon>
        <taxon>Bacilli</taxon>
        <taxon>Bacillales</taxon>
        <taxon>Bacillaceae</taxon>
    </lineage>
</organism>
<dbReference type="InterPro" id="IPR012334">
    <property type="entry name" value="Pectin_lyas_fold"/>
</dbReference>
<gene>
    <name evidence="1" type="ORF">CR203_16095</name>
</gene>
<dbReference type="AlphaFoldDB" id="A0A3A9K7T9"/>
<dbReference type="SUPFAM" id="SSF51126">
    <property type="entry name" value="Pectin lyase-like"/>
    <property type="match status" value="2"/>
</dbReference>
<comment type="caution">
    <text evidence="1">The sequence shown here is derived from an EMBL/GenBank/DDBJ whole genome shotgun (WGS) entry which is preliminary data.</text>
</comment>
<dbReference type="Proteomes" id="UP000281498">
    <property type="component" value="Unassembled WGS sequence"/>
</dbReference>
<evidence type="ECO:0000313" key="2">
    <source>
        <dbReference type="Proteomes" id="UP000281498"/>
    </source>
</evidence>